<evidence type="ECO:0000313" key="3">
    <source>
        <dbReference type="Proteomes" id="UP000005711"/>
    </source>
</evidence>
<name>D1VTY6_9FIRM</name>
<dbReference type="InterPro" id="IPR007737">
    <property type="entry name" value="Mga_HTH"/>
</dbReference>
<dbReference type="eggNOG" id="COG3711">
    <property type="taxonomic scope" value="Bacteria"/>
</dbReference>
<feature type="domain" description="Mga helix-turn-helix" evidence="1">
    <location>
        <begin position="76"/>
        <end position="158"/>
    </location>
</feature>
<evidence type="ECO:0000313" key="2">
    <source>
        <dbReference type="EMBL" id="EFA89979.1"/>
    </source>
</evidence>
<accession>D1VTY6</accession>
<keyword evidence="3" id="KW-1185">Reference proteome</keyword>
<comment type="caution">
    <text evidence="2">The sequence shown here is derived from an EMBL/GenBank/DDBJ whole genome shotgun (WGS) entry which is preliminary data.</text>
</comment>
<evidence type="ECO:0000259" key="1">
    <source>
        <dbReference type="Pfam" id="PF05043"/>
    </source>
</evidence>
<reference evidence="2 3" key="1">
    <citation type="submission" date="2009-12" db="EMBL/GenBank/DDBJ databases">
        <title>Genome Sequence of Peptoniphilus lacrimalis 315-B.</title>
        <authorList>
            <person name="Durkin A.S."/>
            <person name="Madupu R."/>
            <person name="Torralba M."/>
            <person name="Methe B."/>
            <person name="Sutton G."/>
            <person name="Strausberg R.L."/>
            <person name="Nelson K.E."/>
        </authorList>
    </citation>
    <scope>NUCLEOTIDE SEQUENCE [LARGE SCALE GENOMIC DNA]</scope>
    <source>
        <strain evidence="2 3">315-B</strain>
    </source>
</reference>
<dbReference type="AlphaFoldDB" id="D1VTY6"/>
<gene>
    <name evidence="2" type="ORF">HMPREF0628_1479</name>
</gene>
<organism evidence="2 3">
    <name type="scientific">Peptoniphilus lacrimalis 315-B</name>
    <dbReference type="NCBI Taxonomy" id="596330"/>
    <lineage>
        <taxon>Bacteria</taxon>
        <taxon>Bacillati</taxon>
        <taxon>Bacillota</taxon>
        <taxon>Tissierellia</taxon>
        <taxon>Tissierellales</taxon>
        <taxon>Peptoniphilaceae</taxon>
        <taxon>Peptoniphilus</taxon>
    </lineage>
</organism>
<sequence length="514" mass="61616">MLVNEQDKKLMSLMAYLYRNNNKWLNLRDLMLYIKVSRKTLNSYIDRLEYTFSDLVKFTISGSMLKINLDSKFGLLTMQRTFLNKSLIINILKQTFFQTNIDKLDIAINFNVSETSIYRSIKFLNNSLDGVYDLNYSYSDLHFIGNEEEIRKFYINLFIETNSSPKNWVFSDLLNQESVNVIVRNIIPYIHGEICYTHFEYIKFGIAVSIIRFKQGYKIDSNRNNNQLINIVQALSKNQEIINFIKKEFPKSVCSLEDVLYQILVYFFSDNFLFFILDPREVIGDKFDYYKYYSYYEKNINFLIEKYNLTVKNKKELYKQIFTYFKFKISNVDGVDFFVDHSKYFLDYVKFFNLEFHKDLSLILQDYLNLFHSDSKYKLDDLIYNFYILWPDLIPQLIKSSMKPKVLIISHYDYYYAKTLESIINLWFENVMDIQTFNECEINFEKLRQSNYDVVISDFVINDDIGDKVIFSFEQLPSMNEISDLILEIFQKHIESILKKYPEEFKTFGKTLGY</sequence>
<protein>
    <submittedName>
        <fullName evidence="2">M protein trans-acting positive regulator (MGA)</fullName>
    </submittedName>
</protein>
<dbReference type="Pfam" id="PF05043">
    <property type="entry name" value="Mga"/>
    <property type="match status" value="1"/>
</dbReference>
<dbReference type="RefSeq" id="WP_004825083.1">
    <property type="nucleotide sequence ID" value="NZ_ADDO01000052.1"/>
</dbReference>
<dbReference type="Proteomes" id="UP000005711">
    <property type="component" value="Unassembled WGS sequence"/>
</dbReference>
<proteinExistence type="predicted"/>
<dbReference type="EMBL" id="ADDO01000052">
    <property type="protein sequence ID" value="EFA89979.1"/>
    <property type="molecule type" value="Genomic_DNA"/>
</dbReference>